<evidence type="ECO:0000313" key="2">
    <source>
        <dbReference type="Proteomes" id="UP001138500"/>
    </source>
</evidence>
<organism evidence="1 2">
    <name type="scientific">Teratosphaeria destructans</name>
    <dbReference type="NCBI Taxonomy" id="418781"/>
    <lineage>
        <taxon>Eukaryota</taxon>
        <taxon>Fungi</taxon>
        <taxon>Dikarya</taxon>
        <taxon>Ascomycota</taxon>
        <taxon>Pezizomycotina</taxon>
        <taxon>Dothideomycetes</taxon>
        <taxon>Dothideomycetidae</taxon>
        <taxon>Mycosphaerellales</taxon>
        <taxon>Teratosphaeriaceae</taxon>
        <taxon>Teratosphaeria</taxon>
    </lineage>
</organism>
<gene>
    <name evidence="1" type="ORF">Tdes44962_MAKER05960</name>
</gene>
<dbReference type="AlphaFoldDB" id="A0A9W7VY93"/>
<reference evidence="1 2" key="1">
    <citation type="journal article" date="2018" name="IMA Fungus">
        <title>IMA Genome-F 10: Nine draft genome sequences of Claviceps purpurea s.lat., including C. arundinis, C. humidiphila, and C. cf. spartinae, pseudomolecules for the pitch canker pathogen Fusarium circinatum, draft genome of Davidsoniella eucalypti, Grosmannia galeiformis, Quambalaria eucalypti, and Teratosphaeria destructans.</title>
        <authorList>
            <person name="Wingfield B.D."/>
            <person name="Liu M."/>
            <person name="Nguyen H.D."/>
            <person name="Lane F.A."/>
            <person name="Morgan S.W."/>
            <person name="De Vos L."/>
            <person name="Wilken P.M."/>
            <person name="Duong T.A."/>
            <person name="Aylward J."/>
            <person name="Coetzee M.P."/>
            <person name="Dadej K."/>
            <person name="De Beer Z.W."/>
            <person name="Findlay W."/>
            <person name="Havenga M."/>
            <person name="Kolarik M."/>
            <person name="Menzies J.G."/>
            <person name="Naidoo K."/>
            <person name="Pochopski O."/>
            <person name="Shoukouhi P."/>
            <person name="Santana Q.C."/>
            <person name="Seifert K.A."/>
            <person name="Soal N."/>
            <person name="Steenkamp E.T."/>
            <person name="Tatham C.T."/>
            <person name="van der Nest M.A."/>
            <person name="Wingfield M.J."/>
        </authorList>
    </citation>
    <scope>NUCLEOTIDE SEQUENCE [LARGE SCALE GENOMIC DNA]</scope>
    <source>
        <strain evidence="1">CMW44962</strain>
    </source>
</reference>
<evidence type="ECO:0000313" key="1">
    <source>
        <dbReference type="EMBL" id="KAH9810933.1"/>
    </source>
</evidence>
<sequence length="92" mass="10357">MNQYVSRAQRQQAAQQWRQVASGRGMHADQIEAFAQQILSGQVDGQVAEYIAISRQQRHPATGFGFPSPATPWMPDLFPIMPPFMPHMPPTH</sequence>
<proteinExistence type="predicted"/>
<comment type="caution">
    <text evidence="1">The sequence shown here is derived from an EMBL/GenBank/DDBJ whole genome shotgun (WGS) entry which is preliminary data.</text>
</comment>
<accession>A0A9W7VY93</accession>
<dbReference type="Proteomes" id="UP001138500">
    <property type="component" value="Unassembled WGS sequence"/>
</dbReference>
<name>A0A9W7VY93_9PEZI</name>
<protein>
    <submittedName>
        <fullName evidence="1">Uncharacterized protein</fullName>
    </submittedName>
</protein>
<reference evidence="1 2" key="2">
    <citation type="journal article" date="2021" name="Curr. Genet.">
        <title>Genetic response to nitrogen starvation in the aggressive Eucalyptus foliar pathogen Teratosphaeria destructans.</title>
        <authorList>
            <person name="Havenga M."/>
            <person name="Wingfield B.D."/>
            <person name="Wingfield M.J."/>
            <person name="Dreyer L.L."/>
            <person name="Roets F."/>
            <person name="Aylward J."/>
        </authorList>
    </citation>
    <scope>NUCLEOTIDE SEQUENCE [LARGE SCALE GENOMIC DNA]</scope>
    <source>
        <strain evidence="1">CMW44962</strain>
    </source>
</reference>
<keyword evidence="2" id="KW-1185">Reference proteome</keyword>
<dbReference type="EMBL" id="RIBY02002500">
    <property type="protein sequence ID" value="KAH9810933.1"/>
    <property type="molecule type" value="Genomic_DNA"/>
</dbReference>